<dbReference type="PRINTS" id="PR00039">
    <property type="entry name" value="HTHLYSR"/>
</dbReference>
<dbReference type="InterPro" id="IPR005119">
    <property type="entry name" value="LysR_subst-bd"/>
</dbReference>
<evidence type="ECO:0000256" key="2">
    <source>
        <dbReference type="ARBA" id="ARBA00023015"/>
    </source>
</evidence>
<keyword evidence="7" id="KW-1185">Reference proteome</keyword>
<evidence type="ECO:0000259" key="5">
    <source>
        <dbReference type="PROSITE" id="PS50931"/>
    </source>
</evidence>
<keyword evidence="3" id="KW-0238">DNA-binding</keyword>
<dbReference type="CDD" id="cd05466">
    <property type="entry name" value="PBP2_LTTR_substrate"/>
    <property type="match status" value="1"/>
</dbReference>
<name>A0ABX0VEL4_9HYPH</name>
<protein>
    <submittedName>
        <fullName evidence="6">LysR family transcriptional regulator</fullName>
    </submittedName>
</protein>
<organism evidence="6 7">
    <name type="scientific">Microvirga terricola</name>
    <dbReference type="NCBI Taxonomy" id="2719797"/>
    <lineage>
        <taxon>Bacteria</taxon>
        <taxon>Pseudomonadati</taxon>
        <taxon>Pseudomonadota</taxon>
        <taxon>Alphaproteobacteria</taxon>
        <taxon>Hyphomicrobiales</taxon>
        <taxon>Methylobacteriaceae</taxon>
        <taxon>Microvirga</taxon>
    </lineage>
</organism>
<dbReference type="Gene3D" id="1.10.10.10">
    <property type="entry name" value="Winged helix-like DNA-binding domain superfamily/Winged helix DNA-binding domain"/>
    <property type="match status" value="1"/>
</dbReference>
<evidence type="ECO:0000256" key="1">
    <source>
        <dbReference type="ARBA" id="ARBA00009437"/>
    </source>
</evidence>
<feature type="domain" description="HTH lysR-type" evidence="5">
    <location>
        <begin position="4"/>
        <end position="61"/>
    </location>
</feature>
<dbReference type="EMBL" id="JAATJS010000003">
    <property type="protein sequence ID" value="NIX77115.1"/>
    <property type="molecule type" value="Genomic_DNA"/>
</dbReference>
<dbReference type="InterPro" id="IPR000847">
    <property type="entry name" value="LysR_HTH_N"/>
</dbReference>
<dbReference type="SUPFAM" id="SSF53850">
    <property type="entry name" value="Periplasmic binding protein-like II"/>
    <property type="match status" value="1"/>
</dbReference>
<comment type="caution">
    <text evidence="6">The sequence shown here is derived from an EMBL/GenBank/DDBJ whole genome shotgun (WGS) entry which is preliminary data.</text>
</comment>
<dbReference type="SUPFAM" id="SSF46785">
    <property type="entry name" value="Winged helix' DNA-binding domain"/>
    <property type="match status" value="1"/>
</dbReference>
<evidence type="ECO:0000256" key="3">
    <source>
        <dbReference type="ARBA" id="ARBA00023125"/>
    </source>
</evidence>
<accession>A0ABX0VEL4</accession>
<gene>
    <name evidence="6" type="ORF">HB375_10875</name>
</gene>
<keyword evidence="4" id="KW-0804">Transcription</keyword>
<dbReference type="InterPro" id="IPR036388">
    <property type="entry name" value="WH-like_DNA-bd_sf"/>
</dbReference>
<dbReference type="Proteomes" id="UP000707352">
    <property type="component" value="Unassembled WGS sequence"/>
</dbReference>
<reference evidence="6 7" key="1">
    <citation type="submission" date="2020-03" db="EMBL/GenBank/DDBJ databases">
        <title>The genome sequence of Microvirga sp. c23x22.</title>
        <authorList>
            <person name="Zhang X."/>
        </authorList>
    </citation>
    <scope>NUCLEOTIDE SEQUENCE [LARGE SCALE GENOMIC DNA]</scope>
    <source>
        <strain evidence="7">c23x22</strain>
    </source>
</reference>
<sequence>MPRMNLRFVETFIWVARLGSFSAAAEKLNTTQAAISNRIATLERDLGIRLFERDVRSVRLTMVGQQAIAKAEELVRVSNEFREAVSDPGSLRGSIRIGTIDSIVHAWLPQFIDKFRSRYPSVAIDLNTDTSLNIARDVSDRRIDLALIMGPVIAPDLVNLDLCTFQCTWLASPKLGFPDRPLTLAEIADQPILAYSKDSQPHHRLLRQLAEAGIEDPTIYNSNSLATIMRLAQDGVGITPLPKVIVRDRLASGALVELDVAPVFPPLTFQAVYYDHPDNLISAVAAQMAQEVAHKFSLAQPDKASW</sequence>
<dbReference type="Pfam" id="PF00126">
    <property type="entry name" value="HTH_1"/>
    <property type="match status" value="1"/>
</dbReference>
<evidence type="ECO:0000256" key="4">
    <source>
        <dbReference type="ARBA" id="ARBA00023163"/>
    </source>
</evidence>
<dbReference type="PANTHER" id="PTHR30126:SF77">
    <property type="entry name" value="TRANSCRIPTIONAL REGULATORY PROTEIN"/>
    <property type="match status" value="1"/>
</dbReference>
<dbReference type="Gene3D" id="3.40.190.290">
    <property type="match status" value="1"/>
</dbReference>
<dbReference type="PANTHER" id="PTHR30126">
    <property type="entry name" value="HTH-TYPE TRANSCRIPTIONAL REGULATOR"/>
    <property type="match status" value="1"/>
</dbReference>
<proteinExistence type="inferred from homology"/>
<dbReference type="InterPro" id="IPR036390">
    <property type="entry name" value="WH_DNA-bd_sf"/>
</dbReference>
<dbReference type="Pfam" id="PF03466">
    <property type="entry name" value="LysR_substrate"/>
    <property type="match status" value="1"/>
</dbReference>
<keyword evidence="2" id="KW-0805">Transcription regulation</keyword>
<dbReference type="PROSITE" id="PS50931">
    <property type="entry name" value="HTH_LYSR"/>
    <property type="match status" value="1"/>
</dbReference>
<comment type="similarity">
    <text evidence="1">Belongs to the LysR transcriptional regulatory family.</text>
</comment>
<evidence type="ECO:0000313" key="6">
    <source>
        <dbReference type="EMBL" id="NIX77115.1"/>
    </source>
</evidence>
<evidence type="ECO:0000313" key="7">
    <source>
        <dbReference type="Proteomes" id="UP000707352"/>
    </source>
</evidence>